<keyword evidence="3 7" id="KW-0479">Metal-binding</keyword>
<keyword evidence="6 8" id="KW-0503">Monooxygenase</keyword>
<keyword evidence="11" id="KW-1185">Reference proteome</keyword>
<dbReference type="Gene3D" id="1.10.630.10">
    <property type="entry name" value="Cytochrome P450"/>
    <property type="match status" value="1"/>
</dbReference>
<evidence type="ECO:0008006" key="12">
    <source>
        <dbReference type="Google" id="ProtNLM"/>
    </source>
</evidence>
<proteinExistence type="inferred from homology"/>
<keyword evidence="7 8" id="KW-0349">Heme</keyword>
<dbReference type="PANTHER" id="PTHR24284">
    <property type="entry name" value="CYTOCHROME P450 FAMILY"/>
    <property type="match status" value="1"/>
</dbReference>
<dbReference type="AlphaFoldDB" id="A0AAV5VTB9"/>
<accession>A0AAV5VTB9</accession>
<dbReference type="GO" id="GO:0004497">
    <property type="term" value="F:monooxygenase activity"/>
    <property type="evidence" value="ECO:0007669"/>
    <property type="project" value="UniProtKB-KW"/>
</dbReference>
<keyword evidence="9" id="KW-0812">Transmembrane</keyword>
<comment type="caution">
    <text evidence="10">The sequence shown here is derived from an EMBL/GenBank/DDBJ whole genome shotgun (WGS) entry which is preliminary data.</text>
</comment>
<evidence type="ECO:0000256" key="3">
    <source>
        <dbReference type="ARBA" id="ARBA00022723"/>
    </source>
</evidence>
<dbReference type="EMBL" id="BTSY01000004">
    <property type="protein sequence ID" value="GMT22706.1"/>
    <property type="molecule type" value="Genomic_DNA"/>
</dbReference>
<dbReference type="PRINTS" id="PR00385">
    <property type="entry name" value="P450"/>
</dbReference>
<evidence type="ECO:0000256" key="2">
    <source>
        <dbReference type="ARBA" id="ARBA00010617"/>
    </source>
</evidence>
<keyword evidence="4 8" id="KW-0560">Oxidoreductase</keyword>
<dbReference type="PANTHER" id="PTHR24284:SF1">
    <property type="entry name" value="CYTOCHROME P450 FAMILY"/>
    <property type="match status" value="1"/>
</dbReference>
<dbReference type="GO" id="GO:0005506">
    <property type="term" value="F:iron ion binding"/>
    <property type="evidence" value="ECO:0007669"/>
    <property type="project" value="InterPro"/>
</dbReference>
<keyword evidence="9" id="KW-1133">Transmembrane helix</keyword>
<dbReference type="Proteomes" id="UP001432322">
    <property type="component" value="Unassembled WGS sequence"/>
</dbReference>
<keyword evidence="9" id="KW-0472">Membrane</keyword>
<dbReference type="PRINTS" id="PR00463">
    <property type="entry name" value="EP450I"/>
</dbReference>
<evidence type="ECO:0000256" key="4">
    <source>
        <dbReference type="ARBA" id="ARBA00023002"/>
    </source>
</evidence>
<organism evidence="10 11">
    <name type="scientific">Pristionchus fissidentatus</name>
    <dbReference type="NCBI Taxonomy" id="1538716"/>
    <lineage>
        <taxon>Eukaryota</taxon>
        <taxon>Metazoa</taxon>
        <taxon>Ecdysozoa</taxon>
        <taxon>Nematoda</taxon>
        <taxon>Chromadorea</taxon>
        <taxon>Rhabditida</taxon>
        <taxon>Rhabditina</taxon>
        <taxon>Diplogasteromorpha</taxon>
        <taxon>Diplogasteroidea</taxon>
        <taxon>Neodiplogasteridae</taxon>
        <taxon>Pristionchus</taxon>
    </lineage>
</organism>
<comment type="cofactor">
    <cofactor evidence="1 7">
        <name>heme</name>
        <dbReference type="ChEBI" id="CHEBI:30413"/>
    </cofactor>
</comment>
<evidence type="ECO:0000256" key="8">
    <source>
        <dbReference type="RuleBase" id="RU000461"/>
    </source>
</evidence>
<gene>
    <name evidence="10" type="ORF">PFISCL1PPCAC_14003</name>
</gene>
<evidence type="ECO:0000256" key="7">
    <source>
        <dbReference type="PIRSR" id="PIRSR602401-1"/>
    </source>
</evidence>
<feature type="non-terminal residue" evidence="10">
    <location>
        <position position="548"/>
    </location>
</feature>
<dbReference type="InterPro" id="IPR036396">
    <property type="entry name" value="Cyt_P450_sf"/>
</dbReference>
<evidence type="ECO:0000313" key="11">
    <source>
        <dbReference type="Proteomes" id="UP001432322"/>
    </source>
</evidence>
<dbReference type="Pfam" id="PF00067">
    <property type="entry name" value="p450"/>
    <property type="match status" value="1"/>
</dbReference>
<dbReference type="GO" id="GO:0016705">
    <property type="term" value="F:oxidoreductase activity, acting on paired donors, with incorporation or reduction of molecular oxygen"/>
    <property type="evidence" value="ECO:0007669"/>
    <property type="project" value="InterPro"/>
</dbReference>
<name>A0AAV5VTB9_9BILA</name>
<evidence type="ECO:0000256" key="6">
    <source>
        <dbReference type="ARBA" id="ARBA00023033"/>
    </source>
</evidence>
<dbReference type="FunFam" id="1.10.630.10:FF:000036">
    <property type="entry name" value="CYtochrome P450 family"/>
    <property type="match status" value="1"/>
</dbReference>
<keyword evidence="5 7" id="KW-0408">Iron</keyword>
<dbReference type="PROSITE" id="PS00086">
    <property type="entry name" value="CYTOCHROME_P450"/>
    <property type="match status" value="1"/>
</dbReference>
<feature type="binding site" description="axial binding residue" evidence="7">
    <location>
        <position position="440"/>
    </location>
    <ligand>
        <name>heme</name>
        <dbReference type="ChEBI" id="CHEBI:30413"/>
    </ligand>
    <ligandPart>
        <name>Fe</name>
        <dbReference type="ChEBI" id="CHEBI:18248"/>
    </ligandPart>
</feature>
<dbReference type="InterPro" id="IPR001128">
    <property type="entry name" value="Cyt_P450"/>
</dbReference>
<protein>
    <recommendedName>
        <fullName evidence="12">Cytochrome P450</fullName>
    </recommendedName>
</protein>
<evidence type="ECO:0000256" key="9">
    <source>
        <dbReference type="SAM" id="Phobius"/>
    </source>
</evidence>
<reference evidence="10" key="1">
    <citation type="submission" date="2023-10" db="EMBL/GenBank/DDBJ databases">
        <title>Genome assembly of Pristionchus species.</title>
        <authorList>
            <person name="Yoshida K."/>
            <person name="Sommer R.J."/>
        </authorList>
    </citation>
    <scope>NUCLEOTIDE SEQUENCE</scope>
    <source>
        <strain evidence="10">RS5133</strain>
    </source>
</reference>
<evidence type="ECO:0000256" key="5">
    <source>
        <dbReference type="ARBA" id="ARBA00023004"/>
    </source>
</evidence>
<comment type="similarity">
    <text evidence="2 8">Belongs to the cytochrome P450 family.</text>
</comment>
<evidence type="ECO:0000313" key="10">
    <source>
        <dbReference type="EMBL" id="GMT22706.1"/>
    </source>
</evidence>
<dbReference type="InterPro" id="IPR017972">
    <property type="entry name" value="Cyt_P450_CS"/>
</dbReference>
<dbReference type="InterPro" id="IPR002401">
    <property type="entry name" value="Cyt_P450_E_grp-I"/>
</dbReference>
<dbReference type="GO" id="GO:0020037">
    <property type="term" value="F:heme binding"/>
    <property type="evidence" value="ECO:0007669"/>
    <property type="project" value="InterPro"/>
</dbReference>
<sequence>MLPLLLLGGITLLIFSVIRYYQHTSRFPKGPFPLPFIGNLFQIDFKAQHKTFQMFGKKQPGIYTLFMPIPFVQITDYQIIKEAFVDKGDDFTGRPMNKLIQEAFSFAPNAGVINSNGDNWREQRRAAISILRDFGMGRNLMEEQVRSSVAEYIEHLQQIEDKDNVDMRWPVQVMVANIINEVLFGYRHKYDDCKPLMNYVTRFNKMMEQVITTRALLLAMIFPRIRHWPIIGWYSFGRIAEMVAEINEYIVDNVNRCLDGYKMEDEPTCFVQAYKQRMKNHDFLDQTNLFATCSDFFMAGQETTTTTLRWAMLFFAKHQDKQRNYCSESTWILTTQSHRSICTCVQMPYARACVLEVQRRANILQTNVQRVTTKDVEIQGYTIPEGAWVNGDIHYLMTNDPLFVNPCDFCPERYIAEDGKTLRKDLVERTLPFSIGKRVCAGEAIARVELFIGLTATVQHYRLLPSTGTEIDLEPYPHSFILPKDQKICLQKTRALAIMLLYFVLGFSAFIIYRLVKYYRWVARYPKGPIPLPFIGNMHQVFSLHFPI</sequence>
<evidence type="ECO:0000256" key="1">
    <source>
        <dbReference type="ARBA" id="ARBA00001971"/>
    </source>
</evidence>
<dbReference type="SUPFAM" id="SSF48264">
    <property type="entry name" value="Cytochrome P450"/>
    <property type="match status" value="1"/>
</dbReference>
<feature type="transmembrane region" description="Helical" evidence="9">
    <location>
        <begin position="495"/>
        <end position="516"/>
    </location>
</feature>